<accession>A0A2G1UNP6</accession>
<dbReference type="RefSeq" id="WP_099613258.1">
    <property type="nucleotide sequence ID" value="NZ_KZ319368.1"/>
</dbReference>
<dbReference type="EMBL" id="NTFH01000004">
    <property type="protein sequence ID" value="PHQ16092.1"/>
    <property type="molecule type" value="Genomic_DNA"/>
</dbReference>
<dbReference type="Pfam" id="PF12680">
    <property type="entry name" value="SnoaL_2"/>
    <property type="match status" value="1"/>
</dbReference>
<name>A0A2G1UNP6_9GAMM</name>
<comment type="caution">
    <text evidence="2">The sequence shown here is derived from an EMBL/GenBank/DDBJ whole genome shotgun (WGS) entry which is preliminary data.</text>
</comment>
<dbReference type="SUPFAM" id="SSF54427">
    <property type="entry name" value="NTF2-like"/>
    <property type="match status" value="1"/>
</dbReference>
<proteinExistence type="predicted"/>
<reference evidence="2 3" key="1">
    <citation type="submission" date="2017-09" db="EMBL/GenBank/DDBJ databases">
        <title>The draft genome sequences of Marinobacter sp. PWS21.</title>
        <authorList>
            <person name="Cao J."/>
        </authorList>
    </citation>
    <scope>NUCLEOTIDE SEQUENCE [LARGE SCALE GENOMIC DNA]</scope>
    <source>
        <strain evidence="2 3">PWS21</strain>
    </source>
</reference>
<feature type="domain" description="SnoaL-like" evidence="1">
    <location>
        <begin position="24"/>
        <end position="126"/>
    </location>
</feature>
<keyword evidence="3" id="KW-1185">Reference proteome</keyword>
<dbReference type="AlphaFoldDB" id="A0A2G1UNP6"/>
<dbReference type="InterPro" id="IPR037401">
    <property type="entry name" value="SnoaL-like"/>
</dbReference>
<evidence type="ECO:0000259" key="1">
    <source>
        <dbReference type="Pfam" id="PF12680"/>
    </source>
</evidence>
<dbReference type="Proteomes" id="UP000231409">
    <property type="component" value="Unassembled WGS sequence"/>
</dbReference>
<organism evidence="2 3">
    <name type="scientific">Marinobacter profundi</name>
    <dbReference type="NCBI Taxonomy" id="2666256"/>
    <lineage>
        <taxon>Bacteria</taxon>
        <taxon>Pseudomonadati</taxon>
        <taxon>Pseudomonadota</taxon>
        <taxon>Gammaproteobacteria</taxon>
        <taxon>Pseudomonadales</taxon>
        <taxon>Marinobacteraceae</taxon>
        <taxon>Marinobacter</taxon>
    </lineage>
</organism>
<dbReference type="InterPro" id="IPR032710">
    <property type="entry name" value="NTF2-like_dom_sf"/>
</dbReference>
<dbReference type="Gene3D" id="3.10.450.50">
    <property type="match status" value="1"/>
</dbReference>
<evidence type="ECO:0000313" key="3">
    <source>
        <dbReference type="Proteomes" id="UP000231409"/>
    </source>
</evidence>
<gene>
    <name evidence="2" type="ORF">CLH61_03095</name>
</gene>
<evidence type="ECO:0000313" key="2">
    <source>
        <dbReference type="EMBL" id="PHQ16092.1"/>
    </source>
</evidence>
<sequence>MITATAIEAGGKQAAAPDALSRFRDLFNQMASGNIGNLSEVYSNDVIFTDPFRTVRGLEALDHYLRASYNNVIECRFEFADSVVTDNSACLTWRMMLRHKRIRGGAQIHVDGASHLCFRNGKVYYHRDYFDIGQLLYENLPLLGRAVRWLRKHAG</sequence>
<protein>
    <submittedName>
        <fullName evidence="2">Transcriptional regulator</fullName>
    </submittedName>
</protein>